<proteinExistence type="predicted"/>
<protein>
    <submittedName>
        <fullName evidence="2">Uncharacterized protein</fullName>
    </submittedName>
</protein>
<dbReference type="EMBL" id="LR796270">
    <property type="protein sequence ID" value="CAB4133198.1"/>
    <property type="molecule type" value="Genomic_DNA"/>
</dbReference>
<name>A0A6J5LEU7_9CAUD</name>
<reference evidence="2" key="1">
    <citation type="submission" date="2020-04" db="EMBL/GenBank/DDBJ databases">
        <authorList>
            <person name="Chiriac C."/>
            <person name="Salcher M."/>
            <person name="Ghai R."/>
            <person name="Kavagutti S V."/>
        </authorList>
    </citation>
    <scope>NUCLEOTIDE SEQUENCE</scope>
</reference>
<feature type="region of interest" description="Disordered" evidence="1">
    <location>
        <begin position="1"/>
        <end position="38"/>
    </location>
</feature>
<evidence type="ECO:0000313" key="2">
    <source>
        <dbReference type="EMBL" id="CAB4133198.1"/>
    </source>
</evidence>
<evidence type="ECO:0000256" key="1">
    <source>
        <dbReference type="SAM" id="MobiDB-lite"/>
    </source>
</evidence>
<organism evidence="2">
    <name type="scientific">uncultured Caudovirales phage</name>
    <dbReference type="NCBI Taxonomy" id="2100421"/>
    <lineage>
        <taxon>Viruses</taxon>
        <taxon>Duplodnaviria</taxon>
        <taxon>Heunggongvirae</taxon>
        <taxon>Uroviricota</taxon>
        <taxon>Caudoviricetes</taxon>
        <taxon>Peduoviridae</taxon>
        <taxon>Maltschvirus</taxon>
        <taxon>Maltschvirus maltsch</taxon>
    </lineage>
</organism>
<sequence>MARGQLLDQDPNMELPKTRGYNREFLNPTPNRNNGECGLTQREHSVTELTQDIEARLDMLYDAMNTLDIRLDTILRPNFPETIGNPIQDPVLPSELCYKQYNILRRVEGLIEFTNKLTDRINL</sequence>
<accession>A0A6J5LEU7</accession>
<gene>
    <name evidence="2" type="ORF">UFOVP250_62</name>
</gene>